<evidence type="ECO:0000256" key="8">
    <source>
        <dbReference type="SAM" id="MobiDB-lite"/>
    </source>
</evidence>
<feature type="transmembrane region" description="Helical" evidence="9">
    <location>
        <begin position="625"/>
        <end position="646"/>
    </location>
</feature>
<feature type="compositionally biased region" description="Polar residues" evidence="8">
    <location>
        <begin position="917"/>
        <end position="926"/>
    </location>
</feature>
<dbReference type="InterPro" id="IPR036445">
    <property type="entry name" value="GPCR_2_extracell_dom_sf"/>
</dbReference>
<evidence type="ECO:0000256" key="6">
    <source>
        <dbReference type="ARBA" id="ARBA00023170"/>
    </source>
</evidence>
<dbReference type="Pfam" id="PF00002">
    <property type="entry name" value="7tm_2"/>
    <property type="match status" value="1"/>
</dbReference>
<evidence type="ECO:0000259" key="11">
    <source>
        <dbReference type="PROSITE" id="PS50261"/>
    </source>
</evidence>
<dbReference type="PANTHER" id="PTHR45620:SF32">
    <property type="entry name" value="DIURETIC HORMONE 31 RECEPTOR, ISOFORM C"/>
    <property type="match status" value="1"/>
</dbReference>
<feature type="region of interest" description="Disordered" evidence="8">
    <location>
        <begin position="907"/>
        <end position="928"/>
    </location>
</feature>
<name>A0A1D2MMC9_ORCCI</name>
<dbReference type="PANTHER" id="PTHR45620">
    <property type="entry name" value="PDF RECEPTOR-LIKE PROTEIN-RELATED"/>
    <property type="match status" value="1"/>
</dbReference>
<comment type="caution">
    <text evidence="12">The sequence shown here is derived from an EMBL/GenBank/DDBJ whole genome shotgun (WGS) entry which is preliminary data.</text>
</comment>
<accession>A0A1D2MMC9</accession>
<evidence type="ECO:0000256" key="2">
    <source>
        <dbReference type="ARBA" id="ARBA00022692"/>
    </source>
</evidence>
<keyword evidence="13" id="KW-1185">Reference proteome</keyword>
<organism evidence="12 13">
    <name type="scientific">Orchesella cincta</name>
    <name type="common">Springtail</name>
    <name type="synonym">Podura cincta</name>
    <dbReference type="NCBI Taxonomy" id="48709"/>
    <lineage>
        <taxon>Eukaryota</taxon>
        <taxon>Metazoa</taxon>
        <taxon>Ecdysozoa</taxon>
        <taxon>Arthropoda</taxon>
        <taxon>Hexapoda</taxon>
        <taxon>Collembola</taxon>
        <taxon>Entomobryomorpha</taxon>
        <taxon>Entomobryoidea</taxon>
        <taxon>Orchesellidae</taxon>
        <taxon>Orchesellinae</taxon>
        <taxon>Orchesella</taxon>
    </lineage>
</organism>
<protein>
    <submittedName>
        <fullName evidence="12">Calcitonin-like peptide type 1 receptor</fullName>
    </submittedName>
</protein>
<evidence type="ECO:0000256" key="7">
    <source>
        <dbReference type="ARBA" id="ARBA00023224"/>
    </source>
</evidence>
<gene>
    <name evidence="12" type="ORF">Ocin01_12610</name>
</gene>
<dbReference type="GO" id="GO:0005886">
    <property type="term" value="C:plasma membrane"/>
    <property type="evidence" value="ECO:0007669"/>
    <property type="project" value="TreeGrafter"/>
</dbReference>
<dbReference type="GO" id="GO:0007166">
    <property type="term" value="P:cell surface receptor signaling pathway"/>
    <property type="evidence" value="ECO:0007669"/>
    <property type="project" value="InterPro"/>
</dbReference>
<keyword evidence="3 9" id="KW-1133">Transmembrane helix</keyword>
<dbReference type="InterPro" id="IPR036047">
    <property type="entry name" value="F-box-like_dom_sf"/>
</dbReference>
<dbReference type="PROSITE" id="PS50261">
    <property type="entry name" value="G_PROTEIN_RECEP_F2_4"/>
    <property type="match status" value="1"/>
</dbReference>
<keyword evidence="7" id="KW-0807">Transducer</keyword>
<feature type="transmembrane region" description="Helical" evidence="9">
    <location>
        <begin position="829"/>
        <end position="847"/>
    </location>
</feature>
<dbReference type="Gene3D" id="1.20.1280.50">
    <property type="match status" value="1"/>
</dbReference>
<feature type="transmembrane region" description="Helical" evidence="9">
    <location>
        <begin position="658"/>
        <end position="676"/>
    </location>
</feature>
<keyword evidence="5 9" id="KW-0472">Membrane</keyword>
<feature type="transmembrane region" description="Helical" evidence="9">
    <location>
        <begin position="859"/>
        <end position="883"/>
    </location>
</feature>
<dbReference type="EMBL" id="LJIJ01000865">
    <property type="protein sequence ID" value="ODM94072.1"/>
    <property type="molecule type" value="Genomic_DNA"/>
</dbReference>
<dbReference type="InterPro" id="IPR017981">
    <property type="entry name" value="GPCR_2-like_7TM"/>
</dbReference>
<evidence type="ECO:0000256" key="3">
    <source>
        <dbReference type="ARBA" id="ARBA00022989"/>
    </source>
</evidence>
<feature type="domain" description="G-protein coupled receptors family 2 profile 2" evidence="11">
    <location>
        <begin position="619"/>
        <end position="884"/>
    </location>
</feature>
<dbReference type="AlphaFoldDB" id="A0A1D2MMC9"/>
<dbReference type="Pfam" id="PF12937">
    <property type="entry name" value="F-box-like"/>
    <property type="match status" value="1"/>
</dbReference>
<evidence type="ECO:0000313" key="13">
    <source>
        <dbReference type="Proteomes" id="UP000094527"/>
    </source>
</evidence>
<evidence type="ECO:0000256" key="5">
    <source>
        <dbReference type="ARBA" id="ARBA00023136"/>
    </source>
</evidence>
<evidence type="ECO:0000256" key="4">
    <source>
        <dbReference type="ARBA" id="ARBA00023040"/>
    </source>
</evidence>
<dbReference type="GO" id="GO:0008528">
    <property type="term" value="F:G protein-coupled peptide receptor activity"/>
    <property type="evidence" value="ECO:0007669"/>
    <property type="project" value="TreeGrafter"/>
</dbReference>
<dbReference type="InterPro" id="IPR001810">
    <property type="entry name" value="F-box_dom"/>
</dbReference>
<dbReference type="SUPFAM" id="SSF81383">
    <property type="entry name" value="F-box domain"/>
    <property type="match status" value="1"/>
</dbReference>
<evidence type="ECO:0000313" key="12">
    <source>
        <dbReference type="EMBL" id="ODM94072.1"/>
    </source>
</evidence>
<evidence type="ECO:0000256" key="9">
    <source>
        <dbReference type="SAM" id="Phobius"/>
    </source>
</evidence>
<comment type="subcellular location">
    <subcellularLocation>
        <location evidence="1">Membrane</location>
        <topology evidence="1">Multi-pass membrane protein</topology>
    </subcellularLocation>
</comment>
<dbReference type="STRING" id="48709.A0A1D2MMC9"/>
<dbReference type="GO" id="GO:0007188">
    <property type="term" value="P:adenylate cyclase-modulating G protein-coupled receptor signaling pathway"/>
    <property type="evidence" value="ECO:0007669"/>
    <property type="project" value="TreeGrafter"/>
</dbReference>
<dbReference type="Gene3D" id="4.10.1240.10">
    <property type="entry name" value="GPCR, family 2, extracellular hormone receptor domain"/>
    <property type="match status" value="1"/>
</dbReference>
<feature type="transmembrane region" description="Helical" evidence="9">
    <location>
        <begin position="734"/>
        <end position="752"/>
    </location>
</feature>
<reference evidence="12 13" key="1">
    <citation type="journal article" date="2016" name="Genome Biol. Evol.">
        <title>Gene Family Evolution Reflects Adaptation to Soil Environmental Stressors in the Genome of the Collembolan Orchesella cincta.</title>
        <authorList>
            <person name="Faddeeva-Vakhrusheva A."/>
            <person name="Derks M.F."/>
            <person name="Anvar S.Y."/>
            <person name="Agamennone V."/>
            <person name="Suring W."/>
            <person name="Smit S."/>
            <person name="van Straalen N.M."/>
            <person name="Roelofs D."/>
        </authorList>
    </citation>
    <scope>NUCLEOTIDE SEQUENCE [LARGE SCALE GENOMIC DNA]</scope>
    <source>
        <tissue evidence="12">Mixed pool</tissue>
    </source>
</reference>
<evidence type="ECO:0000256" key="1">
    <source>
        <dbReference type="ARBA" id="ARBA00004141"/>
    </source>
</evidence>
<proteinExistence type="predicted"/>
<dbReference type="PRINTS" id="PR00249">
    <property type="entry name" value="GPCRSECRETIN"/>
</dbReference>
<dbReference type="PROSITE" id="PS50181">
    <property type="entry name" value="FBOX"/>
    <property type="match status" value="1"/>
</dbReference>
<dbReference type="SMART" id="SM00256">
    <property type="entry name" value="FBOX"/>
    <property type="match status" value="1"/>
</dbReference>
<feature type="domain" description="F-box" evidence="10">
    <location>
        <begin position="33"/>
        <end position="85"/>
    </location>
</feature>
<evidence type="ECO:0000259" key="10">
    <source>
        <dbReference type="PROSITE" id="PS50181"/>
    </source>
</evidence>
<dbReference type="InterPro" id="IPR050332">
    <property type="entry name" value="GPCR_2"/>
</dbReference>
<keyword evidence="6 12" id="KW-0675">Receptor</keyword>
<dbReference type="OrthoDB" id="6160250at2759"/>
<dbReference type="SUPFAM" id="SSF81321">
    <property type="entry name" value="Family A G protein-coupled receptor-like"/>
    <property type="match status" value="1"/>
</dbReference>
<feature type="transmembrane region" description="Helical" evidence="9">
    <location>
        <begin position="696"/>
        <end position="722"/>
    </location>
</feature>
<keyword evidence="4" id="KW-0297">G-protein coupled receptor</keyword>
<dbReference type="Gene3D" id="1.20.1070.10">
    <property type="entry name" value="Rhodopsin 7-helix transmembrane proteins"/>
    <property type="match status" value="1"/>
</dbReference>
<keyword evidence="2 9" id="KW-0812">Transmembrane</keyword>
<feature type="transmembrane region" description="Helical" evidence="9">
    <location>
        <begin position="772"/>
        <end position="797"/>
    </location>
</feature>
<dbReference type="InterPro" id="IPR000832">
    <property type="entry name" value="GPCR_2_secretin-like"/>
</dbReference>
<sequence>MPSASGTTKKNEALSSASVNNNGNNNNCIVADEDWANGLPDRIYDLVFSHLSGKDLLSCRLVCTVWETLITPLLSTKCCLVYKGRPKYFIGWLINKVTRFSSPSKRFNKVCLQNPSMAKGWDEIRLRDLTATSSKMITSTLLSPALNPSVNFNNVKTLHISNSVYRFQRLQAFFALMPQLEKFSDISTYYLLDCKVCCKTFPEVQAAILKPYEEMRCPIKHLKVKREDAGFKTVFLMKMLQLVCGELEIFDLEINTFMFPFPLAIIDRMDYASLVGFLLNLNSATLKELRLQWVGHLSYHFYDDCLRCLNVMSLNNTPWNLTKVYFHFDWIFLGNPEFQTIFVPFIQRLEHLEELKMKNVVLQAEWAAILDQVKPDNYATSNPIVEFGTILTDNIGVSIGQTNVNVIAEFPYLMKSVKTIRAVVSSEQTDELRKILPIDTPGAEFSAATELHIQNTEWKPQMRFITYNMDKLCPSFKNLTTFVIADGDKLQYRKGLRSSKQWKKMSNAHICDDDMQNILRNLTLLKTLRIRGRMVYLTDCGTVGLSPGIVNEMRSKPDLMNIPYATGESTGLSISNLTGNGFKECLNDGTWFRHPDSNLVWSNYTTCINLDDFQWKLFINRLYEAGYLISVLALVLSLIIFCTFKCLECTRVKIHRNLFASFIIDNLLWVAWYRFIIADEYVVLTNPWWCKWLFALVQYFLIANYFWMFCEGFYLHTLLVFAFLRSESQLLKGFYVLGWLGPSIPISFYIYFRLKDGYQEDQACWIEPRHQMFVTMPVCISLVLNLIFLINILRVLVTKLNDQRGFRNPSGTSSSVSTSPENQYSLKKAARATLILIPLLGVHYLLLPFRPNPGTTYEAIYDVVSAITSSLQGFCVAILFCFCNTEVISVFRRRVCPKFCVRNHSSPTHANRGDSAMPTNRSNSVPILNGSRREAVRGRVQSRTSVEMFEEAI</sequence>
<dbReference type="Proteomes" id="UP000094527">
    <property type="component" value="Unassembled WGS sequence"/>
</dbReference>